<keyword evidence="1" id="KW-0396">Initiation factor</keyword>
<organism evidence="1">
    <name type="scientific">Rhizophora mucronata</name>
    <name type="common">Asiatic mangrove</name>
    <dbReference type="NCBI Taxonomy" id="61149"/>
    <lineage>
        <taxon>Eukaryota</taxon>
        <taxon>Viridiplantae</taxon>
        <taxon>Streptophyta</taxon>
        <taxon>Embryophyta</taxon>
        <taxon>Tracheophyta</taxon>
        <taxon>Spermatophyta</taxon>
        <taxon>Magnoliopsida</taxon>
        <taxon>eudicotyledons</taxon>
        <taxon>Gunneridae</taxon>
        <taxon>Pentapetalae</taxon>
        <taxon>rosids</taxon>
        <taxon>fabids</taxon>
        <taxon>Malpighiales</taxon>
        <taxon>Rhizophoraceae</taxon>
        <taxon>Rhizophora</taxon>
    </lineage>
</organism>
<keyword evidence="1" id="KW-0648">Protein biosynthesis</keyword>
<dbReference type="AlphaFoldDB" id="A0A2P2KQG8"/>
<dbReference type="GO" id="GO:0003743">
    <property type="term" value="F:translation initiation factor activity"/>
    <property type="evidence" value="ECO:0007669"/>
    <property type="project" value="UniProtKB-KW"/>
</dbReference>
<evidence type="ECO:0000313" key="1">
    <source>
        <dbReference type="EMBL" id="MBX07963.1"/>
    </source>
</evidence>
<proteinExistence type="predicted"/>
<dbReference type="EMBL" id="GGEC01027479">
    <property type="protein sequence ID" value="MBX07963.1"/>
    <property type="molecule type" value="Transcribed_RNA"/>
</dbReference>
<name>A0A2P2KQG8_RHIMU</name>
<protein>
    <submittedName>
        <fullName evidence="1">Transcription initiation factor TFIID subunit 12b-like</fullName>
    </submittedName>
</protein>
<reference evidence="1" key="1">
    <citation type="submission" date="2018-02" db="EMBL/GenBank/DDBJ databases">
        <title>Rhizophora mucronata_Transcriptome.</title>
        <authorList>
            <person name="Meera S.P."/>
            <person name="Sreeshan A."/>
            <person name="Augustine A."/>
        </authorList>
    </citation>
    <scope>NUCLEOTIDE SEQUENCE</scope>
    <source>
        <tissue evidence="1">Leaf</tissue>
    </source>
</reference>
<accession>A0A2P2KQG8</accession>
<sequence>MDFPKQANLTNGVASDDTSTFEQGLLHTHTLTCLGWKIGYNINMNNDSCLASQPFPFIFYHMSLNTCYFDPCLGLV</sequence>